<feature type="chain" id="PRO_5002261830" description="Glycoside hydrolase family 5 domain-containing protein" evidence="1">
    <location>
        <begin position="22"/>
        <end position="325"/>
    </location>
</feature>
<dbReference type="EMBL" id="KK101547">
    <property type="protein sequence ID" value="KIZ00473.1"/>
    <property type="molecule type" value="Genomic_DNA"/>
</dbReference>
<dbReference type="Proteomes" id="UP000054498">
    <property type="component" value="Unassembled WGS sequence"/>
</dbReference>
<accession>A0A0D2JMR6</accession>
<dbReference type="RefSeq" id="XP_013899492.1">
    <property type="nucleotide sequence ID" value="XM_014044038.1"/>
</dbReference>
<dbReference type="STRING" id="145388.A0A0D2JMR6"/>
<evidence type="ECO:0000313" key="2">
    <source>
        <dbReference type="EMBL" id="KIZ00473.1"/>
    </source>
</evidence>
<evidence type="ECO:0000256" key="1">
    <source>
        <dbReference type="SAM" id="SignalP"/>
    </source>
</evidence>
<gene>
    <name evidence="2" type="ORF">MNEG_7489</name>
</gene>
<sequence length="325" mass="34556">MALSRVLMLLGVLAWSSGTMAANATFKCTIKITYAQPPRGQSPDAVKFQDDAIVRTKDGRPVQIKSVSWWGVNDNGTSVLGSLWSGGSAAATDMPSIAFQLRAQGLNGIRLPFTFEDLRAPPRSMWAKQGCQKVTLGVPSPPGDAPAAPAAPGGARCAWYLPDSSSQDRLLWTLQWFVANGFYVLLEHTPAGSDAISRNAAEFSSAWRSLWRAVACLPNFEDDLQGRVFVGLLGAPDITGHRWEASRGLDGGELPGITELYLDTMDALWEDTPAALTFFIAGAGQGGASTWGSGFVTDKAIVAVNDYSGALRQPSFDPSTQTAGA</sequence>
<organism evidence="2 3">
    <name type="scientific">Monoraphidium neglectum</name>
    <dbReference type="NCBI Taxonomy" id="145388"/>
    <lineage>
        <taxon>Eukaryota</taxon>
        <taxon>Viridiplantae</taxon>
        <taxon>Chlorophyta</taxon>
        <taxon>core chlorophytes</taxon>
        <taxon>Chlorophyceae</taxon>
        <taxon>CS clade</taxon>
        <taxon>Sphaeropleales</taxon>
        <taxon>Selenastraceae</taxon>
        <taxon>Monoraphidium</taxon>
    </lineage>
</organism>
<dbReference type="OrthoDB" id="442731at2759"/>
<keyword evidence="3" id="KW-1185">Reference proteome</keyword>
<keyword evidence="1" id="KW-0732">Signal</keyword>
<dbReference type="AlphaFoldDB" id="A0A0D2JMR6"/>
<dbReference type="KEGG" id="mng:MNEG_7489"/>
<dbReference type="GeneID" id="25740365"/>
<reference evidence="2 3" key="1">
    <citation type="journal article" date="2013" name="BMC Genomics">
        <title>Reconstruction of the lipid metabolism for the microalga Monoraphidium neglectum from its genome sequence reveals characteristics suitable for biofuel production.</title>
        <authorList>
            <person name="Bogen C."/>
            <person name="Al-Dilaimi A."/>
            <person name="Albersmeier A."/>
            <person name="Wichmann J."/>
            <person name="Grundmann M."/>
            <person name="Rupp O."/>
            <person name="Lauersen K.J."/>
            <person name="Blifernez-Klassen O."/>
            <person name="Kalinowski J."/>
            <person name="Goesmann A."/>
            <person name="Mussgnug J.H."/>
            <person name="Kruse O."/>
        </authorList>
    </citation>
    <scope>NUCLEOTIDE SEQUENCE [LARGE SCALE GENOMIC DNA]</scope>
    <source>
        <strain evidence="2 3">SAG 48.87</strain>
    </source>
</reference>
<dbReference type="Gene3D" id="3.20.20.80">
    <property type="entry name" value="Glycosidases"/>
    <property type="match status" value="1"/>
</dbReference>
<evidence type="ECO:0008006" key="4">
    <source>
        <dbReference type="Google" id="ProtNLM"/>
    </source>
</evidence>
<dbReference type="InterPro" id="IPR017853">
    <property type="entry name" value="GH"/>
</dbReference>
<evidence type="ECO:0000313" key="3">
    <source>
        <dbReference type="Proteomes" id="UP000054498"/>
    </source>
</evidence>
<dbReference type="SUPFAM" id="SSF51445">
    <property type="entry name" value="(Trans)glycosidases"/>
    <property type="match status" value="1"/>
</dbReference>
<protein>
    <recommendedName>
        <fullName evidence="4">Glycoside hydrolase family 5 domain-containing protein</fullName>
    </recommendedName>
</protein>
<name>A0A0D2JMR6_9CHLO</name>
<feature type="signal peptide" evidence="1">
    <location>
        <begin position="1"/>
        <end position="21"/>
    </location>
</feature>
<proteinExistence type="predicted"/>